<evidence type="ECO:0000256" key="9">
    <source>
        <dbReference type="ARBA" id="ARBA00023065"/>
    </source>
</evidence>
<comment type="caution">
    <text evidence="17">The sequence shown here is derived from an EMBL/GenBank/DDBJ whole genome shotgun (WGS) entry which is preliminary data.</text>
</comment>
<keyword evidence="10 13" id="KW-0472">Membrane</keyword>
<dbReference type="SMART" id="SM00369">
    <property type="entry name" value="LRR_TYP"/>
    <property type="match status" value="4"/>
</dbReference>
<dbReference type="EMBL" id="WNYA01000715">
    <property type="protein sequence ID" value="KAG8547475.1"/>
    <property type="molecule type" value="Genomic_DNA"/>
</dbReference>
<evidence type="ECO:0000256" key="12">
    <source>
        <dbReference type="ARBA" id="ARBA00023303"/>
    </source>
</evidence>
<keyword evidence="9" id="KW-0406">Ion transport</keyword>
<dbReference type="PROSITE" id="PS51450">
    <property type="entry name" value="LRR"/>
    <property type="match status" value="3"/>
</dbReference>
<evidence type="ECO:0000256" key="10">
    <source>
        <dbReference type="ARBA" id="ARBA00023136"/>
    </source>
</evidence>
<keyword evidence="5 13" id="KW-0812">Transmembrane</keyword>
<evidence type="ECO:0000256" key="14">
    <source>
        <dbReference type="SAM" id="SignalP"/>
    </source>
</evidence>
<dbReference type="FunFam" id="3.80.10.10:FF:000015">
    <property type="entry name" value="Leucine rich repeat containing 38"/>
    <property type="match status" value="1"/>
</dbReference>
<evidence type="ECO:0000313" key="17">
    <source>
        <dbReference type="EMBL" id="KAG8547475.1"/>
    </source>
</evidence>
<keyword evidence="3" id="KW-1003">Cell membrane</keyword>
<feature type="transmembrane region" description="Helical" evidence="13">
    <location>
        <begin position="242"/>
        <end position="270"/>
    </location>
</feature>
<evidence type="ECO:0000256" key="5">
    <source>
        <dbReference type="ARBA" id="ARBA00022692"/>
    </source>
</evidence>
<evidence type="ECO:0000256" key="2">
    <source>
        <dbReference type="ARBA" id="ARBA00022448"/>
    </source>
</evidence>
<evidence type="ECO:0000313" key="18">
    <source>
        <dbReference type="Proteomes" id="UP000824782"/>
    </source>
</evidence>
<keyword evidence="12" id="KW-0407">Ion channel</keyword>
<dbReference type="SUPFAM" id="SSF52058">
    <property type="entry name" value="L domain-like"/>
    <property type="match status" value="1"/>
</dbReference>
<sequence length="306" mass="35168">MKGFLEVIISLTLIGLCNAQNSRCPDICRCSSGVVDCYGRGLYFIPEDLDEDTHTLLLAYNKITALKTLSFHKYPNLIHLELHNNLISTIDPQTFKNLHNLTYLDLSSNQLTTLKPEVFNPLISLKTLNLGNNRIARLPGNVLDPLQNLSTLHLHNNALTGLRVDILYHLRALTQLRLDGNPWVCTCQIQYLLSWMIDNAEKIYEKERTLCGVPKYLNQYPVVDIERGSFDHCQQFFTLYEYLYFLLIGIALFLSSICLCLAAGSLIVFYERMLLRIQRKAHVYKKRTIRKRESVTNGHHIPACRI</sequence>
<dbReference type="InterPro" id="IPR001611">
    <property type="entry name" value="Leu-rich_rpt"/>
</dbReference>
<accession>A0AAV6ZJE1</accession>
<dbReference type="PRINTS" id="PR00019">
    <property type="entry name" value="LEURICHRPT"/>
</dbReference>
<evidence type="ECO:0000256" key="4">
    <source>
        <dbReference type="ARBA" id="ARBA00022614"/>
    </source>
</evidence>
<feature type="domain" description="LRRCT" evidence="16">
    <location>
        <begin position="181"/>
        <end position="234"/>
    </location>
</feature>
<feature type="domain" description="LRRNT" evidence="15">
    <location>
        <begin position="23"/>
        <end position="55"/>
    </location>
</feature>
<name>A0AAV6ZJE1_ENGPU</name>
<dbReference type="SMART" id="SM00082">
    <property type="entry name" value="LRRCT"/>
    <property type="match status" value="1"/>
</dbReference>
<feature type="chain" id="PRO_5043888213" evidence="14">
    <location>
        <begin position="20"/>
        <end position="306"/>
    </location>
</feature>
<evidence type="ECO:0000256" key="11">
    <source>
        <dbReference type="ARBA" id="ARBA00023157"/>
    </source>
</evidence>
<keyword evidence="11" id="KW-1015">Disulfide bond</keyword>
<evidence type="ECO:0000256" key="7">
    <source>
        <dbReference type="ARBA" id="ARBA00022737"/>
    </source>
</evidence>
<proteinExistence type="predicted"/>
<evidence type="ECO:0000256" key="3">
    <source>
        <dbReference type="ARBA" id="ARBA00022475"/>
    </source>
</evidence>
<dbReference type="PANTHER" id="PTHR24369:SF211">
    <property type="entry name" value="LEUCINE-RICH REPEAT-CONTAINING PROTEIN 15-LIKE"/>
    <property type="match status" value="1"/>
</dbReference>
<keyword evidence="6 14" id="KW-0732">Signal</keyword>
<dbReference type="Proteomes" id="UP000824782">
    <property type="component" value="Unassembled WGS sequence"/>
</dbReference>
<dbReference type="InterPro" id="IPR003591">
    <property type="entry name" value="Leu-rich_rpt_typical-subtyp"/>
</dbReference>
<dbReference type="PANTHER" id="PTHR24369">
    <property type="entry name" value="ANTIGEN BSP, PUTATIVE-RELATED"/>
    <property type="match status" value="1"/>
</dbReference>
<dbReference type="SMART" id="SM00013">
    <property type="entry name" value="LRRNT"/>
    <property type="match status" value="1"/>
</dbReference>
<evidence type="ECO:0000259" key="16">
    <source>
        <dbReference type="SMART" id="SM00082"/>
    </source>
</evidence>
<keyword evidence="8 13" id="KW-1133">Transmembrane helix</keyword>
<evidence type="ECO:0000256" key="1">
    <source>
        <dbReference type="ARBA" id="ARBA00004162"/>
    </source>
</evidence>
<evidence type="ECO:0000256" key="8">
    <source>
        <dbReference type="ARBA" id="ARBA00022989"/>
    </source>
</evidence>
<keyword evidence="7" id="KW-0677">Repeat</keyword>
<evidence type="ECO:0000259" key="15">
    <source>
        <dbReference type="SMART" id="SM00013"/>
    </source>
</evidence>
<organism evidence="17 18">
    <name type="scientific">Engystomops pustulosus</name>
    <name type="common">Tungara frog</name>
    <name type="synonym">Physalaemus pustulosus</name>
    <dbReference type="NCBI Taxonomy" id="76066"/>
    <lineage>
        <taxon>Eukaryota</taxon>
        <taxon>Metazoa</taxon>
        <taxon>Chordata</taxon>
        <taxon>Craniata</taxon>
        <taxon>Vertebrata</taxon>
        <taxon>Euteleostomi</taxon>
        <taxon>Amphibia</taxon>
        <taxon>Batrachia</taxon>
        <taxon>Anura</taxon>
        <taxon>Neobatrachia</taxon>
        <taxon>Hyloidea</taxon>
        <taxon>Leptodactylidae</taxon>
        <taxon>Leiuperinae</taxon>
        <taxon>Engystomops</taxon>
    </lineage>
</organism>
<keyword evidence="4" id="KW-0433">Leucine-rich repeat</keyword>
<dbReference type="Gene3D" id="3.80.10.10">
    <property type="entry name" value="Ribonuclease Inhibitor"/>
    <property type="match status" value="1"/>
</dbReference>
<evidence type="ECO:0000256" key="13">
    <source>
        <dbReference type="SAM" id="Phobius"/>
    </source>
</evidence>
<feature type="signal peptide" evidence="14">
    <location>
        <begin position="1"/>
        <end position="19"/>
    </location>
</feature>
<dbReference type="GO" id="GO:0071805">
    <property type="term" value="P:potassium ion transmembrane transport"/>
    <property type="evidence" value="ECO:0007669"/>
    <property type="project" value="UniProtKB-ARBA"/>
</dbReference>
<dbReference type="InterPro" id="IPR000372">
    <property type="entry name" value="LRRNT"/>
</dbReference>
<dbReference type="InterPro" id="IPR000483">
    <property type="entry name" value="Cys-rich_flank_reg_C"/>
</dbReference>
<dbReference type="Pfam" id="PF13855">
    <property type="entry name" value="LRR_8"/>
    <property type="match status" value="2"/>
</dbReference>
<dbReference type="InterPro" id="IPR050541">
    <property type="entry name" value="LRR_TM_domain-containing"/>
</dbReference>
<gene>
    <name evidence="17" type="ORF">GDO81_028281</name>
</gene>
<keyword evidence="2" id="KW-0813">Transport</keyword>
<dbReference type="GO" id="GO:0005886">
    <property type="term" value="C:plasma membrane"/>
    <property type="evidence" value="ECO:0007669"/>
    <property type="project" value="UniProtKB-SubCell"/>
</dbReference>
<reference evidence="17" key="1">
    <citation type="thesis" date="2020" institute="ProQuest LLC" country="789 East Eisenhower Parkway, Ann Arbor, MI, USA">
        <title>Comparative Genomics and Chromosome Evolution.</title>
        <authorList>
            <person name="Mudd A.B."/>
        </authorList>
    </citation>
    <scope>NUCLEOTIDE SEQUENCE</scope>
    <source>
        <strain evidence="17">237g6f4</strain>
        <tissue evidence="17">Blood</tissue>
    </source>
</reference>
<comment type="subcellular location">
    <subcellularLocation>
        <location evidence="1">Cell membrane</location>
        <topology evidence="1">Single-pass membrane protein</topology>
    </subcellularLocation>
</comment>
<dbReference type="AlphaFoldDB" id="A0AAV6ZJE1"/>
<dbReference type="InterPro" id="IPR032675">
    <property type="entry name" value="LRR_dom_sf"/>
</dbReference>
<evidence type="ECO:0000256" key="6">
    <source>
        <dbReference type="ARBA" id="ARBA00022729"/>
    </source>
</evidence>
<protein>
    <submittedName>
        <fullName evidence="17">Uncharacterized protein</fullName>
    </submittedName>
</protein>
<keyword evidence="18" id="KW-1185">Reference proteome</keyword>